<evidence type="ECO:0000256" key="1">
    <source>
        <dbReference type="ARBA" id="ARBA00004141"/>
    </source>
</evidence>
<name>A0A5N5T983_9CRUS</name>
<comment type="caution">
    <text evidence="6">The sequence shown here is derived from an EMBL/GenBank/DDBJ whole genome shotgun (WGS) entry which is preliminary data.</text>
</comment>
<evidence type="ECO:0000313" key="6">
    <source>
        <dbReference type="EMBL" id="KAB7503171.1"/>
    </source>
</evidence>
<feature type="signal peptide" evidence="5">
    <location>
        <begin position="1"/>
        <end position="19"/>
    </location>
</feature>
<sequence length="103" mass="11244">MGFLALACMFSQRVNLSVAIVAMVKKRIQDQKEASQICFSSEYYKGNASFSEGNFDWDEKIQGHILGSFFYGYAITNVIGGPASHYFGARLVAGFGIGLSSLL</sequence>
<dbReference type="InterPro" id="IPR036259">
    <property type="entry name" value="MFS_trans_sf"/>
</dbReference>
<dbReference type="Proteomes" id="UP000326759">
    <property type="component" value="Unassembled WGS sequence"/>
</dbReference>
<dbReference type="EMBL" id="SEYY01005714">
    <property type="protein sequence ID" value="KAB7503171.1"/>
    <property type="molecule type" value="Genomic_DNA"/>
</dbReference>
<comment type="subcellular location">
    <subcellularLocation>
        <location evidence="1">Membrane</location>
        <topology evidence="1">Multi-pass membrane protein</topology>
    </subcellularLocation>
</comment>
<dbReference type="OrthoDB" id="6367556at2759"/>
<dbReference type="Gene3D" id="1.20.1250.20">
    <property type="entry name" value="MFS general substrate transporter like domains"/>
    <property type="match status" value="1"/>
</dbReference>
<dbReference type="GO" id="GO:0006820">
    <property type="term" value="P:monoatomic anion transport"/>
    <property type="evidence" value="ECO:0007669"/>
    <property type="project" value="TreeGrafter"/>
</dbReference>
<dbReference type="PANTHER" id="PTHR11662:SF399">
    <property type="entry name" value="FI19708P1-RELATED"/>
    <property type="match status" value="1"/>
</dbReference>
<accession>A0A5N5T983</accession>
<protein>
    <submittedName>
        <fullName evidence="6">Sialin</fullName>
    </submittedName>
</protein>
<dbReference type="GO" id="GO:0022857">
    <property type="term" value="F:transmembrane transporter activity"/>
    <property type="evidence" value="ECO:0007669"/>
    <property type="project" value="TreeGrafter"/>
</dbReference>
<gene>
    <name evidence="6" type="ORF">Anas_07712</name>
</gene>
<keyword evidence="5" id="KW-0732">Signal</keyword>
<reference evidence="6 7" key="1">
    <citation type="journal article" date="2019" name="PLoS Biol.">
        <title>Sex chromosomes control vertical transmission of feminizing Wolbachia symbionts in an isopod.</title>
        <authorList>
            <person name="Becking T."/>
            <person name="Chebbi M.A."/>
            <person name="Giraud I."/>
            <person name="Moumen B."/>
            <person name="Laverre T."/>
            <person name="Caubet Y."/>
            <person name="Peccoud J."/>
            <person name="Gilbert C."/>
            <person name="Cordaux R."/>
        </authorList>
    </citation>
    <scope>NUCLEOTIDE SEQUENCE [LARGE SCALE GENOMIC DNA]</scope>
    <source>
        <strain evidence="6">ANa2</strain>
        <tissue evidence="6">Whole body excluding digestive tract and cuticle</tissue>
    </source>
</reference>
<feature type="chain" id="PRO_5024296169" evidence="5">
    <location>
        <begin position="20"/>
        <end position="103"/>
    </location>
</feature>
<keyword evidence="7" id="KW-1185">Reference proteome</keyword>
<keyword evidence="2" id="KW-0812">Transmembrane</keyword>
<dbReference type="PANTHER" id="PTHR11662">
    <property type="entry name" value="SOLUTE CARRIER FAMILY 17"/>
    <property type="match status" value="1"/>
</dbReference>
<evidence type="ECO:0000256" key="4">
    <source>
        <dbReference type="ARBA" id="ARBA00023136"/>
    </source>
</evidence>
<organism evidence="6 7">
    <name type="scientific">Armadillidium nasatum</name>
    <dbReference type="NCBI Taxonomy" id="96803"/>
    <lineage>
        <taxon>Eukaryota</taxon>
        <taxon>Metazoa</taxon>
        <taxon>Ecdysozoa</taxon>
        <taxon>Arthropoda</taxon>
        <taxon>Crustacea</taxon>
        <taxon>Multicrustacea</taxon>
        <taxon>Malacostraca</taxon>
        <taxon>Eumalacostraca</taxon>
        <taxon>Peracarida</taxon>
        <taxon>Isopoda</taxon>
        <taxon>Oniscidea</taxon>
        <taxon>Crinocheta</taxon>
        <taxon>Armadillidiidae</taxon>
        <taxon>Armadillidium</taxon>
    </lineage>
</organism>
<proteinExistence type="predicted"/>
<dbReference type="InterPro" id="IPR050382">
    <property type="entry name" value="MFS_Na/Anion_cotransporter"/>
</dbReference>
<dbReference type="SUPFAM" id="SSF103473">
    <property type="entry name" value="MFS general substrate transporter"/>
    <property type="match status" value="1"/>
</dbReference>
<keyword evidence="4" id="KW-0472">Membrane</keyword>
<evidence type="ECO:0000313" key="7">
    <source>
        <dbReference type="Proteomes" id="UP000326759"/>
    </source>
</evidence>
<keyword evidence="3" id="KW-1133">Transmembrane helix</keyword>
<feature type="non-terminal residue" evidence="6">
    <location>
        <position position="103"/>
    </location>
</feature>
<dbReference type="GO" id="GO:0016020">
    <property type="term" value="C:membrane"/>
    <property type="evidence" value="ECO:0007669"/>
    <property type="project" value="UniProtKB-SubCell"/>
</dbReference>
<evidence type="ECO:0000256" key="5">
    <source>
        <dbReference type="SAM" id="SignalP"/>
    </source>
</evidence>
<dbReference type="AlphaFoldDB" id="A0A5N5T983"/>
<evidence type="ECO:0000256" key="3">
    <source>
        <dbReference type="ARBA" id="ARBA00022989"/>
    </source>
</evidence>
<evidence type="ECO:0000256" key="2">
    <source>
        <dbReference type="ARBA" id="ARBA00022692"/>
    </source>
</evidence>